<proteinExistence type="predicted"/>
<protein>
    <submittedName>
        <fullName evidence="2">Uncharacterized protein</fullName>
    </submittedName>
</protein>
<evidence type="ECO:0000313" key="2">
    <source>
        <dbReference type="EMBL" id="KAK9107725.1"/>
    </source>
</evidence>
<accession>A0AAP0F9G6</accession>
<dbReference type="EMBL" id="JBBNAF010000010">
    <property type="protein sequence ID" value="KAK9107725.1"/>
    <property type="molecule type" value="Genomic_DNA"/>
</dbReference>
<reference evidence="2 3" key="1">
    <citation type="submission" date="2024-01" db="EMBL/GenBank/DDBJ databases">
        <title>Genome assemblies of Stephania.</title>
        <authorList>
            <person name="Yang L."/>
        </authorList>
    </citation>
    <scope>NUCLEOTIDE SEQUENCE [LARGE SCALE GENOMIC DNA]</scope>
    <source>
        <strain evidence="2">YNDBR</strain>
        <tissue evidence="2">Leaf</tissue>
    </source>
</reference>
<evidence type="ECO:0000256" key="1">
    <source>
        <dbReference type="SAM" id="MobiDB-lite"/>
    </source>
</evidence>
<comment type="caution">
    <text evidence="2">The sequence shown here is derived from an EMBL/GenBank/DDBJ whole genome shotgun (WGS) entry which is preliminary data.</text>
</comment>
<keyword evidence="3" id="KW-1185">Reference proteome</keyword>
<name>A0AAP0F9G6_9MAGN</name>
<feature type="region of interest" description="Disordered" evidence="1">
    <location>
        <begin position="1"/>
        <end position="53"/>
    </location>
</feature>
<gene>
    <name evidence="2" type="ORF">Syun_023736</name>
</gene>
<evidence type="ECO:0000313" key="3">
    <source>
        <dbReference type="Proteomes" id="UP001420932"/>
    </source>
</evidence>
<sequence>MTKRAAPIKRTNSSGSGLGGSAIVGALARGGGDRRQQLRHQQQRQDGLNSGEDGWITTRLLRRRGVDDNAVARFVTMKNATTFQTGSRNDDGAERSDLRLLRSFHNPPETSSVWAGPTVADEAQLRAQYRRFRSGLWLARALGAYAPEYQSHHRHSYSQCEGLEMIEGERELDVLVGPSLVHYGSQHRQILSISTIRRLMAEPVAKDKVKVPFKCKDRDKGLVRHRDRDRDNMFHMDWDFNVLEVTALGLTTTHRNLI</sequence>
<dbReference type="Proteomes" id="UP001420932">
    <property type="component" value="Unassembled WGS sequence"/>
</dbReference>
<organism evidence="2 3">
    <name type="scientific">Stephania yunnanensis</name>
    <dbReference type="NCBI Taxonomy" id="152371"/>
    <lineage>
        <taxon>Eukaryota</taxon>
        <taxon>Viridiplantae</taxon>
        <taxon>Streptophyta</taxon>
        <taxon>Embryophyta</taxon>
        <taxon>Tracheophyta</taxon>
        <taxon>Spermatophyta</taxon>
        <taxon>Magnoliopsida</taxon>
        <taxon>Ranunculales</taxon>
        <taxon>Menispermaceae</taxon>
        <taxon>Menispermoideae</taxon>
        <taxon>Cissampelideae</taxon>
        <taxon>Stephania</taxon>
    </lineage>
</organism>
<dbReference type="AlphaFoldDB" id="A0AAP0F9G6"/>